<evidence type="ECO:0000313" key="2">
    <source>
        <dbReference type="Proteomes" id="UP000007524"/>
    </source>
</evidence>
<dbReference type="EMBL" id="JQ513383">
    <property type="protein sequence ID" value="AFA44799.1"/>
    <property type="molecule type" value="Genomic_DNA"/>
</dbReference>
<gene>
    <name evidence="1" type="ORF">RaK2_00528</name>
</gene>
<reference evidence="1 2" key="1">
    <citation type="journal article" date="2012" name="J. Virol.">
        <title>Genome of Klebsiella sp.-Infecting Bacteriophage vB_KleM_RaK2.</title>
        <authorList>
            <person name="Simoliunas E."/>
            <person name="Kaliniene L."/>
            <person name="Truncaite L."/>
            <person name="Klausa V."/>
            <person name="Zajanckauskaite A."/>
            <person name="Meskys R."/>
        </authorList>
    </citation>
    <scope>NUCLEOTIDE SEQUENCE [LARGE SCALE GENOMIC DNA]</scope>
</reference>
<accession>H6X4Y5</accession>
<dbReference type="Proteomes" id="UP000007524">
    <property type="component" value="Segment"/>
</dbReference>
<keyword evidence="2" id="KW-1185">Reference proteome</keyword>
<sequence>MAFKFKGSLSAVDATLKGGVKFDNEKLPDSKNMPEGKFTINEIDNSSTTDIASNTLVTNFGKPDNVAGMLSFNTGDWENNNSAPVKLMMRVVNNNNDSDWVTIFDSSKTTVTWSSVASAGQSVFTVPNLDFKKAIIYINGILQYPGISYQTFGGTVTFSNYLQSGDNVYIVVGKDSDNTTNIQYISTATTEQNTITLPYSRSSNYVYINGILQYPSTFTISNDIITLNSSMQEGDNIFVLSNDKSVSNYTSVAVQDQTDFTISGTIVEPTVYVNGVLQYDDYYNISGNTLSFVGKLFEGDQVLVFLDNPQLIDDVNTEYTNIIDDTNNSNKINIPYFHFSELQVFINGILQNPDNGAYDLNGTEVTLSSPLQEGDDIHVIVYNSPIQDDNIVTKADLSSYASINELNLLKDSLKTEGINLKWQPHLPSIEVAFGLPRRSLKIWKAGNTSTANQYWLYPVDGTVWAGVGILGTVPDVPFYKLDSNKDVITWTYTATSDNINRIFVPYNFGSINIFINGVFQSVELGHYTYTGQYINLNGALQTGDNLIAILGKLILNTNPYLTIESASKFITKSDIYNTDGAEKIGTSDGRNVQINLNEVSDFNKNLESNNQNLGANLINTEIDISVGKWIKNTVITPDMFFDSVNDVDWLPAFTKAAAVSMQLKLPVTLLPRDYTFLSALNMSMFGYGIVCDMSRNNKVVLKALANNTNAEVFITMKNVDRRKTGGFLIDANNLYDVAFDTTWDLTGGPSLMMVWEKIQIQGWKKIGWRANNNNDVWNKNITILEPGADVSSDAVSYYNHSAGGPISFEGCSFQGGRIQVTAQHISASYCVFRGVEIKTGGSGWNTFAAIGCHFFKDTYYNSCFVLGGNIQGFTVMGGLVEPTDGGSVFRGLGTGYFNCGQLELLNTRISSYNSSNPAVLASGTMLSVYGNTTIKITGGIAELSSYDPSTMGWVNTLICDKVLLNQLNNTPITRIFTGSLCKYNTPTISSVSMASATATSCMVTDMLSTLSTTSRNFGNISALDGSKTTISGGTIRLSYSDGGGFAEFRYTRTSSTNSTFTLISESYIDSSRQLTLYNSGTQYVYVANSRAAGTTGSSWTLLISFSGYLDYIP</sequence>
<protein>
    <submittedName>
        <fullName evidence="1">Putative tail fiber protein</fullName>
    </submittedName>
</protein>
<dbReference type="KEGG" id="vg:14013116"/>
<evidence type="ECO:0000313" key="1">
    <source>
        <dbReference type="EMBL" id="AFA44799.1"/>
    </source>
</evidence>
<dbReference type="SMR" id="H6X4Y5"/>
<name>H6X4Y5_9CAUD</name>
<dbReference type="OrthoDB" id="29460at10239"/>
<dbReference type="RefSeq" id="YP_007007683.1">
    <property type="nucleotide sequence ID" value="NC_019526.1"/>
</dbReference>
<dbReference type="GeneID" id="14013116"/>
<organism evidence="1 2">
    <name type="scientific">Klebsiella phage vB_KleM_RaK2</name>
    <dbReference type="NCBI Taxonomy" id="1147094"/>
    <lineage>
        <taxon>Viruses</taxon>
        <taxon>Duplodnaviria</taxon>
        <taxon>Heunggongvirae</taxon>
        <taxon>Uroviricota</taxon>
        <taxon>Caudoviricetes</taxon>
        <taxon>Alcyoneusvirus</taxon>
        <taxon>Alcyoneusvirus RaK2</taxon>
    </lineage>
</organism>
<proteinExistence type="predicted"/>